<sequence length="480" mass="53451">MAGNMYALSLRYDSRLPEKTHEDGVPFFVPQLAKVKTNIVCQTSNKHLLFTYEKATAGSDFAGPTSPTMSYRKQGNQNYYTEENLRKRQKLIGDHKVIAAITRFWDTFPNIRQGQTAIEQRDYIDVFMKFYKALVAPHEFSIGEARKIVERDWARDVGGCDVMSKALFFRSLFEVADIWTTGISAEEYSSFLKKLFDRVTMTIYDQERSLWVTVFAELDKVRSFAEPKEPKGMASAVMLLMTDQGQDLMPPAPQPQKSNTQASSSVSKSRPPLLKKKSLTGNGIASPQKLSSESLTGSGGSLFRRLSEIPPLTSPSAATSSDPVMNEQQTSVYAAESDQRYRVGDIGNNSNGTRGPASLRSPMTKDLGAFDTAVNNNESENPAPGPNTSRRSRLQRNGSLRTELNDSPSIRKSATDELKESGNNTSRAGLQDLPPQPIRLAMPSIYLSPDLTLSNATERAARRHIRQSVKLAQRLRRITF</sequence>
<reference evidence="2" key="3">
    <citation type="submission" date="2015-02" db="UniProtKB">
        <authorList>
            <consortium name="EnsemblProtists"/>
        </authorList>
    </citation>
    <scope>IDENTIFICATION</scope>
    <source>
        <strain evidence="2">DAOM BR144</strain>
    </source>
</reference>
<feature type="compositionally biased region" description="Polar residues" evidence="1">
    <location>
        <begin position="395"/>
        <end position="412"/>
    </location>
</feature>
<protein>
    <submittedName>
        <fullName evidence="2">Uncharacterized protein</fullName>
    </submittedName>
</protein>
<accession>K3X5K8</accession>
<dbReference type="STRING" id="431595.K3X5K8"/>
<reference evidence="3" key="2">
    <citation type="submission" date="2010-04" db="EMBL/GenBank/DDBJ databases">
        <authorList>
            <person name="Buell R."/>
            <person name="Hamilton J."/>
            <person name="Hostetler J."/>
        </authorList>
    </citation>
    <scope>NUCLEOTIDE SEQUENCE [LARGE SCALE GENOMIC DNA]</scope>
    <source>
        <strain evidence="3">DAOM:BR144</strain>
    </source>
</reference>
<dbReference type="EnsemblProtists" id="PYU1_T012507">
    <property type="protein sequence ID" value="PYU1_T012507"/>
    <property type="gene ID" value="PYU1_G012481"/>
</dbReference>
<dbReference type="EMBL" id="GL376610">
    <property type="status" value="NOT_ANNOTATED_CDS"/>
    <property type="molecule type" value="Genomic_DNA"/>
</dbReference>
<keyword evidence="3" id="KW-1185">Reference proteome</keyword>
<feature type="compositionally biased region" description="Low complexity" evidence="1">
    <location>
        <begin position="310"/>
        <end position="323"/>
    </location>
</feature>
<feature type="compositionally biased region" description="Low complexity" evidence="1">
    <location>
        <begin position="263"/>
        <end position="272"/>
    </location>
</feature>
<evidence type="ECO:0000313" key="2">
    <source>
        <dbReference type="EnsemblProtists" id="PYU1_T012507"/>
    </source>
</evidence>
<dbReference type="InParanoid" id="K3X5K8"/>
<reference evidence="3" key="1">
    <citation type="journal article" date="2010" name="Genome Biol.">
        <title>Genome sequence of the necrotrophic plant pathogen Pythium ultimum reveals original pathogenicity mechanisms and effector repertoire.</title>
        <authorList>
            <person name="Levesque C.A."/>
            <person name="Brouwer H."/>
            <person name="Cano L."/>
            <person name="Hamilton J.P."/>
            <person name="Holt C."/>
            <person name="Huitema E."/>
            <person name="Raffaele S."/>
            <person name="Robideau G.P."/>
            <person name="Thines M."/>
            <person name="Win J."/>
            <person name="Zerillo M.M."/>
            <person name="Beakes G.W."/>
            <person name="Boore J.L."/>
            <person name="Busam D."/>
            <person name="Dumas B."/>
            <person name="Ferriera S."/>
            <person name="Fuerstenberg S.I."/>
            <person name="Gachon C.M."/>
            <person name="Gaulin E."/>
            <person name="Govers F."/>
            <person name="Grenville-Briggs L."/>
            <person name="Horner N."/>
            <person name="Hostetler J."/>
            <person name="Jiang R.H."/>
            <person name="Johnson J."/>
            <person name="Krajaejun T."/>
            <person name="Lin H."/>
            <person name="Meijer H.J."/>
            <person name="Moore B."/>
            <person name="Morris P."/>
            <person name="Phuntmart V."/>
            <person name="Puiu D."/>
            <person name="Shetty J."/>
            <person name="Stajich J.E."/>
            <person name="Tripathy S."/>
            <person name="Wawra S."/>
            <person name="van West P."/>
            <person name="Whitty B.R."/>
            <person name="Coutinho P.M."/>
            <person name="Henrissat B."/>
            <person name="Martin F."/>
            <person name="Thomas P.D."/>
            <person name="Tyler B.M."/>
            <person name="De Vries R.P."/>
            <person name="Kamoun S."/>
            <person name="Yandell M."/>
            <person name="Tisserat N."/>
            <person name="Buell C.R."/>
        </authorList>
    </citation>
    <scope>NUCLEOTIDE SEQUENCE</scope>
    <source>
        <strain evidence="3">DAOM:BR144</strain>
    </source>
</reference>
<feature type="compositionally biased region" description="Polar residues" evidence="1">
    <location>
        <begin position="280"/>
        <end position="289"/>
    </location>
</feature>
<feature type="region of interest" description="Disordered" evidence="1">
    <location>
        <begin position="245"/>
        <end position="436"/>
    </location>
</feature>
<dbReference type="eggNOG" id="ENOG502RY3W">
    <property type="taxonomic scope" value="Eukaryota"/>
</dbReference>
<evidence type="ECO:0000256" key="1">
    <source>
        <dbReference type="SAM" id="MobiDB-lite"/>
    </source>
</evidence>
<name>K3X5K8_GLOUD</name>
<dbReference type="HOGENOM" id="CLU_046626_0_0_1"/>
<dbReference type="Proteomes" id="UP000019132">
    <property type="component" value="Unassembled WGS sequence"/>
</dbReference>
<proteinExistence type="predicted"/>
<evidence type="ECO:0000313" key="3">
    <source>
        <dbReference type="Proteomes" id="UP000019132"/>
    </source>
</evidence>
<dbReference type="VEuPathDB" id="FungiDB:PYU1_G012481"/>
<organism evidence="2 3">
    <name type="scientific">Globisporangium ultimum (strain ATCC 200006 / CBS 805.95 / DAOM BR144)</name>
    <name type="common">Pythium ultimum</name>
    <dbReference type="NCBI Taxonomy" id="431595"/>
    <lineage>
        <taxon>Eukaryota</taxon>
        <taxon>Sar</taxon>
        <taxon>Stramenopiles</taxon>
        <taxon>Oomycota</taxon>
        <taxon>Peronosporomycetes</taxon>
        <taxon>Pythiales</taxon>
        <taxon>Pythiaceae</taxon>
        <taxon>Globisporangium</taxon>
    </lineage>
</organism>
<dbReference type="AlphaFoldDB" id="K3X5K8"/>